<dbReference type="InterPro" id="IPR009057">
    <property type="entry name" value="Homeodomain-like_sf"/>
</dbReference>
<name>A0ABT3II76_9BACT</name>
<sequence length="262" mass="30472">MDLLAKLEAAIDASPSSIYIMKGQLEHMFPEHQHIKDQLLLVSGGMAYLKTNNKEYFIPSGHYVWIPKGVMHNVKFNSAELTIHNIYFVDEPTHYQPFYKTFGIFPVSRLLHEMMVFAGKWQGPFDPGSWEFEFLLTLKHLLPNDACKRFKLELPTTADERLLAIIAYMDQHLHEQLTLPKTARHFGFSVRNLTRLFQEQLHISFLQYLKMLRVIKAMTLLQDPHLPISEIAYLVGYSSLAAFSNTFLQLLNMRPSDFRQLK</sequence>
<dbReference type="Pfam" id="PF12833">
    <property type="entry name" value="HTH_18"/>
    <property type="match status" value="1"/>
</dbReference>
<keyword evidence="6" id="KW-1185">Reference proteome</keyword>
<dbReference type="RefSeq" id="WP_264729164.1">
    <property type="nucleotide sequence ID" value="NZ_JAPDNR010000001.1"/>
</dbReference>
<dbReference type="InterPro" id="IPR018060">
    <property type="entry name" value="HTH_AraC"/>
</dbReference>
<evidence type="ECO:0000256" key="1">
    <source>
        <dbReference type="ARBA" id="ARBA00023015"/>
    </source>
</evidence>
<dbReference type="PANTHER" id="PTHR11019:SF159">
    <property type="entry name" value="TRANSCRIPTIONAL REGULATOR-RELATED"/>
    <property type="match status" value="1"/>
</dbReference>
<evidence type="ECO:0000313" key="6">
    <source>
        <dbReference type="Proteomes" id="UP001207742"/>
    </source>
</evidence>
<proteinExistence type="predicted"/>
<accession>A0ABT3II76</accession>
<dbReference type="Gene3D" id="2.60.120.10">
    <property type="entry name" value="Jelly Rolls"/>
    <property type="match status" value="1"/>
</dbReference>
<keyword evidence="2" id="KW-0238">DNA-binding</keyword>
<evidence type="ECO:0000256" key="3">
    <source>
        <dbReference type="ARBA" id="ARBA00023163"/>
    </source>
</evidence>
<dbReference type="InterPro" id="IPR011051">
    <property type="entry name" value="RmlC_Cupin_sf"/>
</dbReference>
<evidence type="ECO:0000256" key="2">
    <source>
        <dbReference type="ARBA" id="ARBA00023125"/>
    </source>
</evidence>
<dbReference type="InterPro" id="IPR014710">
    <property type="entry name" value="RmlC-like_jellyroll"/>
</dbReference>
<dbReference type="Proteomes" id="UP001207742">
    <property type="component" value="Unassembled WGS sequence"/>
</dbReference>
<gene>
    <name evidence="5" type="ORF">OL497_07050</name>
</gene>
<evidence type="ECO:0000259" key="4">
    <source>
        <dbReference type="PROSITE" id="PS01124"/>
    </source>
</evidence>
<dbReference type="EMBL" id="JAPDNS010000001">
    <property type="protein sequence ID" value="MCW3483644.1"/>
    <property type="molecule type" value="Genomic_DNA"/>
</dbReference>
<dbReference type="SMART" id="SM00342">
    <property type="entry name" value="HTH_ARAC"/>
    <property type="match status" value="1"/>
</dbReference>
<organism evidence="5 6">
    <name type="scientific">Chitinophaga nivalis</name>
    <dbReference type="NCBI Taxonomy" id="2991709"/>
    <lineage>
        <taxon>Bacteria</taxon>
        <taxon>Pseudomonadati</taxon>
        <taxon>Bacteroidota</taxon>
        <taxon>Chitinophagia</taxon>
        <taxon>Chitinophagales</taxon>
        <taxon>Chitinophagaceae</taxon>
        <taxon>Chitinophaga</taxon>
    </lineage>
</organism>
<dbReference type="PROSITE" id="PS01124">
    <property type="entry name" value="HTH_ARAC_FAMILY_2"/>
    <property type="match status" value="1"/>
</dbReference>
<dbReference type="InterPro" id="IPR003313">
    <property type="entry name" value="AraC-bd"/>
</dbReference>
<keyword evidence="1" id="KW-0805">Transcription regulation</keyword>
<keyword evidence="3" id="KW-0804">Transcription</keyword>
<dbReference type="Gene3D" id="1.10.10.60">
    <property type="entry name" value="Homeodomain-like"/>
    <property type="match status" value="2"/>
</dbReference>
<dbReference type="SUPFAM" id="SSF46689">
    <property type="entry name" value="Homeodomain-like"/>
    <property type="match status" value="2"/>
</dbReference>
<dbReference type="SUPFAM" id="SSF51182">
    <property type="entry name" value="RmlC-like cupins"/>
    <property type="match status" value="1"/>
</dbReference>
<evidence type="ECO:0000313" key="5">
    <source>
        <dbReference type="EMBL" id="MCW3483644.1"/>
    </source>
</evidence>
<dbReference type="Pfam" id="PF02311">
    <property type="entry name" value="AraC_binding"/>
    <property type="match status" value="1"/>
</dbReference>
<dbReference type="PANTHER" id="PTHR11019">
    <property type="entry name" value="HTH-TYPE TRANSCRIPTIONAL REGULATOR NIMR"/>
    <property type="match status" value="1"/>
</dbReference>
<reference evidence="5 6" key="1">
    <citation type="submission" date="2022-10" db="EMBL/GenBank/DDBJ databases">
        <title>Chitinophaga nivalis PC15 sp. nov., isolated from Pyeongchang county, South Korea.</title>
        <authorList>
            <person name="Trinh H.N."/>
        </authorList>
    </citation>
    <scope>NUCLEOTIDE SEQUENCE [LARGE SCALE GENOMIC DNA]</scope>
    <source>
        <strain evidence="5 6">PC14</strain>
    </source>
</reference>
<comment type="caution">
    <text evidence="5">The sequence shown here is derived from an EMBL/GenBank/DDBJ whole genome shotgun (WGS) entry which is preliminary data.</text>
</comment>
<feature type="domain" description="HTH araC/xylS-type" evidence="4">
    <location>
        <begin position="163"/>
        <end position="261"/>
    </location>
</feature>
<protein>
    <submittedName>
        <fullName evidence="5">AraC family transcriptional regulator</fullName>
    </submittedName>
</protein>